<comment type="caution">
    <text evidence="2">The sequence shown here is derived from an EMBL/GenBank/DDBJ whole genome shotgun (WGS) entry which is preliminary data.</text>
</comment>
<dbReference type="AlphaFoldDB" id="A0A9W7BU14"/>
<protein>
    <submittedName>
        <fullName evidence="2">Uncharacterized protein</fullName>
    </submittedName>
</protein>
<dbReference type="Proteomes" id="UP001165160">
    <property type="component" value="Unassembled WGS sequence"/>
</dbReference>
<name>A0A9W7BU14_9STRA</name>
<keyword evidence="3" id="KW-1185">Reference proteome</keyword>
<feature type="compositionally biased region" description="Basic and acidic residues" evidence="1">
    <location>
        <begin position="436"/>
        <end position="451"/>
    </location>
</feature>
<sequence>MPTCFSSNLTAYSSTIITSLLSKNNYTITGVAPSPTLPPPPFTSQSVPPSDRKTRSHLLSSADCILLILDDLSSDLSVEDDILSTLKFTPLTSPKNLIVISSISTWANTLTSPSNPLTSSSYLTRLPLLSSLPLKRLEDISLTLSSPLLSVNVLCPGILYGHGEDNLYYSFRDAWLHQKIPLLVPTLTDNKGVNLLPTFSVTDLSNVVLTILKTDSKSLEPVMLLVDPMQSSLSEIIECISENLNATKEVRYMSESSRSNILLEHPEFKLLNVHLNVSKDACSLPLRQKGILDEMERVCEEFVKCRGLEAMRILITSPFGNDLTSVTEELKGRYSLPVLTRKTTVEIVMKGEEGSSKVRDEVVKVWESEECGKDVEKIPDKLIAECFRFCLDSGTCKQHGYVMYDFPETENDAYVMFSDVPPPNEEEEPPSEEPVDDKKKKAPEKKGKGKNEAPPTDPIKPIVKFPLNPKKGPTHVLTFPASDSYLFGVNGAVPVVEEEGSEPAVSEAGQKYRERLAAYRAKVSKFGERPPPAPEEESEEKKEGGEETTEEKAPEAPETIFKSLPEWLEDKFGCKLASFPCDEKCAEELSLPVLDETQKTSYITEFIEEGCVPGIVYMNAKPPPKAKGDAPDVTPPPTTSSLDAASVPEPSSATPPSASEDDVLPHVKVYNDVAIEEAEEVQFFIDEYKNYCTNNIMKQVTLGMMKILKMKDDPDVDVVDTLADFLIAEGKKLEKEGEEKARTQFDAVLKHVEEMSSRLIDGRDDSTIAGTVFSNFSSKV</sequence>
<feature type="region of interest" description="Disordered" evidence="1">
    <location>
        <begin position="523"/>
        <end position="558"/>
    </location>
</feature>
<feature type="compositionally biased region" description="Basic and acidic residues" evidence="1">
    <location>
        <begin position="539"/>
        <end position="555"/>
    </location>
</feature>
<organism evidence="2 3">
    <name type="scientific">Triparma verrucosa</name>
    <dbReference type="NCBI Taxonomy" id="1606542"/>
    <lineage>
        <taxon>Eukaryota</taxon>
        <taxon>Sar</taxon>
        <taxon>Stramenopiles</taxon>
        <taxon>Ochrophyta</taxon>
        <taxon>Bolidophyceae</taxon>
        <taxon>Parmales</taxon>
        <taxon>Triparmaceae</taxon>
        <taxon>Triparma</taxon>
    </lineage>
</organism>
<evidence type="ECO:0000313" key="3">
    <source>
        <dbReference type="Proteomes" id="UP001165160"/>
    </source>
</evidence>
<feature type="region of interest" description="Disordered" evidence="1">
    <location>
        <begin position="623"/>
        <end position="663"/>
    </location>
</feature>
<evidence type="ECO:0000313" key="2">
    <source>
        <dbReference type="EMBL" id="GMH97421.1"/>
    </source>
</evidence>
<evidence type="ECO:0000256" key="1">
    <source>
        <dbReference type="SAM" id="MobiDB-lite"/>
    </source>
</evidence>
<feature type="compositionally biased region" description="Low complexity" evidence="1">
    <location>
        <begin position="644"/>
        <end position="658"/>
    </location>
</feature>
<feature type="region of interest" description="Disordered" evidence="1">
    <location>
        <begin position="32"/>
        <end position="54"/>
    </location>
</feature>
<accession>A0A9W7BU14</accession>
<feature type="region of interest" description="Disordered" evidence="1">
    <location>
        <begin position="415"/>
        <end position="462"/>
    </location>
</feature>
<proteinExistence type="predicted"/>
<gene>
    <name evidence="2" type="ORF">TrVE_jg3226</name>
</gene>
<dbReference type="EMBL" id="BRXX01000200">
    <property type="protein sequence ID" value="GMH97421.1"/>
    <property type="molecule type" value="Genomic_DNA"/>
</dbReference>
<reference evidence="3" key="1">
    <citation type="journal article" date="2023" name="Commun. Biol.">
        <title>Genome analysis of Parmales, the sister group of diatoms, reveals the evolutionary specialization of diatoms from phago-mixotrophs to photoautotrophs.</title>
        <authorList>
            <person name="Ban H."/>
            <person name="Sato S."/>
            <person name="Yoshikawa S."/>
            <person name="Yamada K."/>
            <person name="Nakamura Y."/>
            <person name="Ichinomiya M."/>
            <person name="Sato N."/>
            <person name="Blanc-Mathieu R."/>
            <person name="Endo H."/>
            <person name="Kuwata A."/>
            <person name="Ogata H."/>
        </authorList>
    </citation>
    <scope>NUCLEOTIDE SEQUENCE [LARGE SCALE GENOMIC DNA]</scope>
    <source>
        <strain evidence="3">NIES 3699</strain>
    </source>
</reference>
<feature type="compositionally biased region" description="Acidic residues" evidence="1">
    <location>
        <begin position="424"/>
        <end position="435"/>
    </location>
</feature>